<dbReference type="KEGG" id="haz:A9404_04000"/>
<dbReference type="Proteomes" id="UP000078596">
    <property type="component" value="Chromosome"/>
</dbReference>
<accession>A0A191ZFJ7</accession>
<keyword evidence="2" id="KW-1185">Reference proteome</keyword>
<gene>
    <name evidence="1" type="ORF">A9404_04000</name>
</gene>
<evidence type="ECO:0000313" key="1">
    <source>
        <dbReference type="EMBL" id="ANJ66651.1"/>
    </source>
</evidence>
<dbReference type="AlphaFoldDB" id="A0A191ZFJ7"/>
<evidence type="ECO:0000313" key="2">
    <source>
        <dbReference type="Proteomes" id="UP000078596"/>
    </source>
</evidence>
<organism evidence="1 2">
    <name type="scientific">Halothiobacillus diazotrophicus</name>
    <dbReference type="NCBI Taxonomy" id="1860122"/>
    <lineage>
        <taxon>Bacteria</taxon>
        <taxon>Pseudomonadati</taxon>
        <taxon>Pseudomonadota</taxon>
        <taxon>Gammaproteobacteria</taxon>
        <taxon>Chromatiales</taxon>
        <taxon>Halothiobacillaceae</taxon>
        <taxon>Halothiobacillus</taxon>
    </lineage>
</organism>
<name>A0A191ZFJ7_9GAMM</name>
<sequence length="126" mass="14417">MQLGSIDARYKPFSIKLCDVHQHDETPINRLRLIVIAYRSWVMGRKLAARKGVDLGMDWDVVAVVTRTDVYIDGASLDPGDSPRTKYIPGMADHGKVGRKRLAYHTHHSHLRRNPIDFGLTRHEFL</sequence>
<dbReference type="EMBL" id="CP016027">
    <property type="protein sequence ID" value="ANJ66651.1"/>
    <property type="molecule type" value="Genomic_DNA"/>
</dbReference>
<reference evidence="1 2" key="1">
    <citation type="submission" date="2016-06" db="EMBL/GenBank/DDBJ databases">
        <title>Insight into the functional genes involving in sulfur oxidation in Pearl River water.</title>
        <authorList>
            <person name="Luo J."/>
            <person name="Tan X."/>
            <person name="Lin W."/>
        </authorList>
    </citation>
    <scope>NUCLEOTIDE SEQUENCE [LARGE SCALE GENOMIC DNA]</scope>
    <source>
        <strain evidence="1 2">LS2</strain>
    </source>
</reference>
<protein>
    <submittedName>
        <fullName evidence="1">Uncharacterized protein</fullName>
    </submittedName>
</protein>
<proteinExistence type="predicted"/>